<evidence type="ECO:0000259" key="8">
    <source>
        <dbReference type="PROSITE" id="PS51050"/>
    </source>
</evidence>
<protein>
    <submittedName>
        <fullName evidence="9">Oidioi.mRNA.OKI2018_I69.XSR.g15498.t2.cds</fullName>
    </submittedName>
</protein>
<dbReference type="InterPro" id="IPR013083">
    <property type="entry name" value="Znf_RING/FYVE/PHD"/>
</dbReference>
<evidence type="ECO:0000256" key="4">
    <source>
        <dbReference type="PROSITE-ProRule" id="PRU00175"/>
    </source>
</evidence>
<dbReference type="InterPro" id="IPR001841">
    <property type="entry name" value="Znf_RING"/>
</dbReference>
<keyword evidence="2 4" id="KW-0863">Zinc-finger</keyword>
<dbReference type="PROSITE" id="PS50812">
    <property type="entry name" value="PWWP"/>
    <property type="match status" value="1"/>
</dbReference>
<keyword evidence="10" id="KW-1185">Reference proteome</keyword>
<dbReference type="Gene3D" id="2.30.30.140">
    <property type="match status" value="1"/>
</dbReference>
<dbReference type="Gene3D" id="3.30.40.100">
    <property type="match status" value="1"/>
</dbReference>
<feature type="domain" description="CW-type" evidence="8">
    <location>
        <begin position="160"/>
        <end position="214"/>
    </location>
</feature>
<feature type="region of interest" description="Disordered" evidence="5">
    <location>
        <begin position="349"/>
        <end position="374"/>
    </location>
</feature>
<keyword evidence="3" id="KW-0862">Zinc</keyword>
<dbReference type="Pfam" id="PF00097">
    <property type="entry name" value="zf-C3HC4"/>
    <property type="match status" value="1"/>
</dbReference>
<dbReference type="InterPro" id="IPR011124">
    <property type="entry name" value="Znf_CW"/>
</dbReference>
<dbReference type="Pfam" id="PF07496">
    <property type="entry name" value="zf-CW"/>
    <property type="match status" value="1"/>
</dbReference>
<dbReference type="SMART" id="SM00293">
    <property type="entry name" value="PWWP"/>
    <property type="match status" value="1"/>
</dbReference>
<dbReference type="PROSITE" id="PS00518">
    <property type="entry name" value="ZF_RING_1"/>
    <property type="match status" value="1"/>
</dbReference>
<evidence type="ECO:0000256" key="5">
    <source>
        <dbReference type="SAM" id="MobiDB-lite"/>
    </source>
</evidence>
<reference evidence="9 10" key="1">
    <citation type="submission" date="2021-04" db="EMBL/GenBank/DDBJ databases">
        <authorList>
            <person name="Bliznina A."/>
        </authorList>
    </citation>
    <scope>NUCLEOTIDE SEQUENCE [LARGE SCALE GENOMIC DNA]</scope>
</reference>
<dbReference type="Proteomes" id="UP001158576">
    <property type="component" value="Chromosome XSR"/>
</dbReference>
<dbReference type="InterPro" id="IPR042778">
    <property type="entry name" value="ZCWPW1/ZCWPW2"/>
</dbReference>
<proteinExistence type="predicted"/>
<dbReference type="SMART" id="SM00184">
    <property type="entry name" value="RING"/>
    <property type="match status" value="1"/>
</dbReference>
<evidence type="ECO:0000313" key="9">
    <source>
        <dbReference type="EMBL" id="CAG5098248.1"/>
    </source>
</evidence>
<dbReference type="SUPFAM" id="SSF57850">
    <property type="entry name" value="RING/U-box"/>
    <property type="match status" value="1"/>
</dbReference>
<dbReference type="CDD" id="cd20146">
    <property type="entry name" value="PWWP_ZCWPW2"/>
    <property type="match status" value="1"/>
</dbReference>
<gene>
    <name evidence="9" type="ORF">OKIOD_LOCUS7056</name>
</gene>
<dbReference type="EMBL" id="OU015569">
    <property type="protein sequence ID" value="CAG5098248.1"/>
    <property type="molecule type" value="Genomic_DNA"/>
</dbReference>
<dbReference type="PROSITE" id="PS50089">
    <property type="entry name" value="ZF_RING_2"/>
    <property type="match status" value="1"/>
</dbReference>
<organism evidence="9 10">
    <name type="scientific">Oikopleura dioica</name>
    <name type="common">Tunicate</name>
    <dbReference type="NCBI Taxonomy" id="34765"/>
    <lineage>
        <taxon>Eukaryota</taxon>
        <taxon>Metazoa</taxon>
        <taxon>Chordata</taxon>
        <taxon>Tunicata</taxon>
        <taxon>Appendicularia</taxon>
        <taxon>Copelata</taxon>
        <taxon>Oikopleuridae</taxon>
        <taxon>Oikopleura</taxon>
    </lineage>
</organism>
<dbReference type="Pfam" id="PF00855">
    <property type="entry name" value="PWWP"/>
    <property type="match status" value="1"/>
</dbReference>
<evidence type="ECO:0000313" key="10">
    <source>
        <dbReference type="Proteomes" id="UP001158576"/>
    </source>
</evidence>
<dbReference type="PANTHER" id="PTHR15999">
    <property type="entry name" value="ZINC FINGER CW-TYPE PWWP DOMAIN PROTEIN 1"/>
    <property type="match status" value="1"/>
</dbReference>
<sequence>MSLAAQPDDTVVTFQSHELNQFFTCPLCTGYLIDASMVIECMHAFCKSCILKYVYDGLKTKNDIKCPVCDICLHPSDPLSDIRFDQTLQDISFLIVPQLFDKECKRRREFCDENKIDYKVPSFKSNNYTPGLEMVNTHESSTEDEEEATESDNVKAIAKELEDDAWIQCEHEECLKWRRVPLEVAETFEDEPWYCEFNPDEAFNSCSIPEVNHLQYEKMAEQAGLTYVYSNMLEGTLVQAKLTGFTAWPAIICNDPIEGNFFDTNDNGNPTKYHVEFLGKRHTQAWVEARSTVNYAGIPKEPPSKNGKLKKMPQALIDAYFEAEDLRGLSNEERLEQCVLSNGLARRFHNQKAKQTKKAKRKRKRPSYVTSESDTDDILESISFHDQPGEIQGDADKKSQAKITQSVMLKKLYSFEPSMPGNSSTHSRAGLSDLSQLVELTQIDERLAELELKCRIKYEKSGWTVYFKDPARTESFHTFKDCDEFNEALKKFYRSKHMENNEPPPNLQCICIGSKPLQLYLIFLLVSLHFPKYRPKVDDSKWWVCLLLEAACFPLWPSKNVKKIVIRGKVFTKAAYLDYLIIQARKIYRIWKSHLETFFRTAYFWNDQPFFKRIEKVKLVISENFGYEPEDPPDCCIV</sequence>
<feature type="domain" description="PWWP" evidence="7">
    <location>
        <begin position="234"/>
        <end position="287"/>
    </location>
</feature>
<evidence type="ECO:0000256" key="2">
    <source>
        <dbReference type="ARBA" id="ARBA00022771"/>
    </source>
</evidence>
<accession>A0ABN7SJF4</accession>
<dbReference type="InterPro" id="IPR018957">
    <property type="entry name" value="Znf_C3HC4_RING-type"/>
</dbReference>
<dbReference type="PROSITE" id="PS51050">
    <property type="entry name" value="ZF_CW"/>
    <property type="match status" value="1"/>
</dbReference>
<name>A0ABN7SJF4_OIKDI</name>
<dbReference type="SUPFAM" id="SSF63748">
    <property type="entry name" value="Tudor/PWWP/MBT"/>
    <property type="match status" value="1"/>
</dbReference>
<dbReference type="Gene3D" id="3.30.40.10">
    <property type="entry name" value="Zinc/RING finger domain, C3HC4 (zinc finger)"/>
    <property type="match status" value="1"/>
</dbReference>
<evidence type="ECO:0000259" key="6">
    <source>
        <dbReference type="PROSITE" id="PS50089"/>
    </source>
</evidence>
<dbReference type="InterPro" id="IPR017907">
    <property type="entry name" value="Znf_RING_CS"/>
</dbReference>
<keyword evidence="1" id="KW-0479">Metal-binding</keyword>
<dbReference type="InterPro" id="IPR000313">
    <property type="entry name" value="PWWP_dom"/>
</dbReference>
<feature type="domain" description="RING-type" evidence="6">
    <location>
        <begin position="25"/>
        <end position="70"/>
    </location>
</feature>
<feature type="compositionally biased region" description="Basic residues" evidence="5">
    <location>
        <begin position="349"/>
        <end position="366"/>
    </location>
</feature>
<evidence type="ECO:0000259" key="7">
    <source>
        <dbReference type="PROSITE" id="PS50812"/>
    </source>
</evidence>
<dbReference type="PANTHER" id="PTHR15999:SF6">
    <property type="entry name" value="ZINC FINGER CW-TYPE PWWP DOMAIN PROTEIN 2"/>
    <property type="match status" value="1"/>
</dbReference>
<evidence type="ECO:0000256" key="1">
    <source>
        <dbReference type="ARBA" id="ARBA00022723"/>
    </source>
</evidence>
<evidence type="ECO:0000256" key="3">
    <source>
        <dbReference type="ARBA" id="ARBA00022833"/>
    </source>
</evidence>